<evidence type="ECO:0000256" key="1">
    <source>
        <dbReference type="SAM" id="Phobius"/>
    </source>
</evidence>
<dbReference type="Proteomes" id="UP001371218">
    <property type="component" value="Unassembled WGS sequence"/>
</dbReference>
<keyword evidence="3" id="KW-1185">Reference proteome</keyword>
<accession>A0ABU9BJX8</accession>
<name>A0ABU9BJX8_9BURK</name>
<evidence type="ECO:0000313" key="3">
    <source>
        <dbReference type="Proteomes" id="UP001371218"/>
    </source>
</evidence>
<feature type="transmembrane region" description="Helical" evidence="1">
    <location>
        <begin position="18"/>
        <end position="38"/>
    </location>
</feature>
<reference evidence="2 3" key="1">
    <citation type="submission" date="2024-04" db="EMBL/GenBank/DDBJ databases">
        <title>Novel species of the genus Ideonella isolated from streams.</title>
        <authorList>
            <person name="Lu H."/>
        </authorList>
    </citation>
    <scope>NUCLEOTIDE SEQUENCE [LARGE SCALE GENOMIC DNA]</scope>
    <source>
        <strain evidence="2 3">DXS29W</strain>
    </source>
</reference>
<protein>
    <submittedName>
        <fullName evidence="2">Uncharacterized protein</fullName>
    </submittedName>
</protein>
<keyword evidence="1" id="KW-1133">Transmembrane helix</keyword>
<comment type="caution">
    <text evidence="2">The sequence shown here is derived from an EMBL/GenBank/DDBJ whole genome shotgun (WGS) entry which is preliminary data.</text>
</comment>
<sequence>MNAAQPRFAAEETTVRRLAAGLALVLTMGLVAAMGQLADRQYDNALMAQADEAPTQVVVVQASRLRRG</sequence>
<keyword evidence="1" id="KW-0472">Membrane</keyword>
<dbReference type="RefSeq" id="WP_341424615.1">
    <property type="nucleotide sequence ID" value="NZ_JBBUTG010000002.1"/>
</dbReference>
<organism evidence="2 3">
    <name type="scientific">Ideonella lacteola</name>
    <dbReference type="NCBI Taxonomy" id="2984193"/>
    <lineage>
        <taxon>Bacteria</taxon>
        <taxon>Pseudomonadati</taxon>
        <taxon>Pseudomonadota</taxon>
        <taxon>Betaproteobacteria</taxon>
        <taxon>Burkholderiales</taxon>
        <taxon>Sphaerotilaceae</taxon>
        <taxon>Ideonella</taxon>
    </lineage>
</organism>
<dbReference type="EMBL" id="JBBUTG010000002">
    <property type="protein sequence ID" value="MEK8030267.1"/>
    <property type="molecule type" value="Genomic_DNA"/>
</dbReference>
<gene>
    <name evidence="2" type="ORF">AACH06_05475</name>
</gene>
<proteinExistence type="predicted"/>
<evidence type="ECO:0000313" key="2">
    <source>
        <dbReference type="EMBL" id="MEK8030267.1"/>
    </source>
</evidence>
<keyword evidence="1" id="KW-0812">Transmembrane</keyword>